<sequence length="81" mass="9007">GMDSRQLTEMYAFARIEPLDQPLQDMLAQLTDVLARVHGNETSPRDFLLVREARPPVDEGAARAQRIAELFQAAAAKNTVN</sequence>
<comment type="caution">
    <text evidence="2">The sequence shown here is derived from an EMBL/GenBank/DDBJ whole genome shotgun (WGS) entry which is preliminary data.</text>
</comment>
<gene>
    <name evidence="2" type="ORF">U5F72_21185</name>
</gene>
<organism evidence="2 3">
    <name type="scientific">Stenotrophomonas muris</name>
    <dbReference type="NCBI Taxonomy" id="2963283"/>
    <lineage>
        <taxon>Bacteria</taxon>
        <taxon>Pseudomonadati</taxon>
        <taxon>Pseudomonadota</taxon>
        <taxon>Gammaproteobacteria</taxon>
        <taxon>Lysobacterales</taxon>
        <taxon>Lysobacteraceae</taxon>
        <taxon>Stenotrophomonas</taxon>
    </lineage>
</organism>
<protein>
    <recommendedName>
        <fullName evidence="1">Minor tail T domain-containing protein</fullName>
    </recommendedName>
</protein>
<evidence type="ECO:0000259" key="1">
    <source>
        <dbReference type="Pfam" id="PF06223"/>
    </source>
</evidence>
<evidence type="ECO:0000313" key="2">
    <source>
        <dbReference type="EMBL" id="MDZ7514320.1"/>
    </source>
</evidence>
<accession>A0ABU5MNI9</accession>
<dbReference type="EMBL" id="JAXUAC010000072">
    <property type="protein sequence ID" value="MDZ7514320.1"/>
    <property type="molecule type" value="Genomic_DNA"/>
</dbReference>
<dbReference type="InterPro" id="IPR009350">
    <property type="entry name" value="Phage_tail_T"/>
</dbReference>
<keyword evidence="3" id="KW-1185">Reference proteome</keyword>
<dbReference type="Proteomes" id="UP001290894">
    <property type="component" value="Unassembled WGS sequence"/>
</dbReference>
<feature type="non-terminal residue" evidence="2">
    <location>
        <position position="1"/>
    </location>
</feature>
<evidence type="ECO:0000313" key="3">
    <source>
        <dbReference type="Proteomes" id="UP001290894"/>
    </source>
</evidence>
<dbReference type="RefSeq" id="WP_322546923.1">
    <property type="nucleotide sequence ID" value="NZ_JAXUAC010000072.1"/>
</dbReference>
<name>A0ABU5MNI9_9GAMM</name>
<feature type="domain" description="Minor tail T" evidence="1">
    <location>
        <begin position="3"/>
        <end position="67"/>
    </location>
</feature>
<reference evidence="2 3" key="1">
    <citation type="submission" date="2023-12" db="EMBL/GenBank/DDBJ databases">
        <title>'Antibacterial potential of Stenotrophomonas maltophilia cystic fibrosis isolates' (manuscript under preparation).</title>
        <authorList>
            <person name="Crisan C.V."/>
            <person name="Pettis M."/>
            <person name="Goldberg J.B."/>
        </authorList>
    </citation>
    <scope>NUCLEOTIDE SEQUENCE [LARGE SCALE GENOMIC DNA]</scope>
    <source>
        <strain evidence="2 3">CCV155</strain>
    </source>
</reference>
<dbReference type="Pfam" id="PF06223">
    <property type="entry name" value="Phage_tail_T"/>
    <property type="match status" value="1"/>
</dbReference>
<proteinExistence type="predicted"/>